<dbReference type="OrthoDB" id="9765957at2"/>
<reference evidence="1 2" key="1">
    <citation type="submission" date="2018-05" db="EMBL/GenBank/DDBJ databases">
        <title>Mucilaginibacter hurinus sp. nov., isolated from briquette warehouse soil.</title>
        <authorList>
            <person name="Choi L."/>
        </authorList>
    </citation>
    <scope>NUCLEOTIDE SEQUENCE [LARGE SCALE GENOMIC DNA]</scope>
    <source>
        <strain evidence="1 2">ZR32</strain>
    </source>
</reference>
<dbReference type="Proteomes" id="UP000253209">
    <property type="component" value="Unassembled WGS sequence"/>
</dbReference>
<keyword evidence="2" id="KW-1185">Reference proteome</keyword>
<dbReference type="EMBL" id="QGDC01000004">
    <property type="protein sequence ID" value="RCH55228.1"/>
    <property type="molecule type" value="Genomic_DNA"/>
</dbReference>
<comment type="caution">
    <text evidence="1">The sequence shown here is derived from an EMBL/GenBank/DDBJ whole genome shotgun (WGS) entry which is preliminary data.</text>
</comment>
<evidence type="ECO:0008006" key="3">
    <source>
        <dbReference type="Google" id="ProtNLM"/>
    </source>
</evidence>
<dbReference type="PROSITE" id="PS51257">
    <property type="entry name" value="PROKAR_LIPOPROTEIN"/>
    <property type="match status" value="1"/>
</dbReference>
<dbReference type="AlphaFoldDB" id="A0A367GQ74"/>
<proteinExistence type="predicted"/>
<accession>A0A367GQ74</accession>
<gene>
    <name evidence="1" type="ORF">DJ568_08555</name>
</gene>
<protein>
    <recommendedName>
        <fullName evidence="3">DUF4185 domain-containing protein</fullName>
    </recommendedName>
</protein>
<dbReference type="RefSeq" id="WP_114004850.1">
    <property type="nucleotide sequence ID" value="NZ_QGDC01000004.1"/>
</dbReference>
<organism evidence="1 2">
    <name type="scientific">Mucilaginibacter hurinus</name>
    <dbReference type="NCBI Taxonomy" id="2201324"/>
    <lineage>
        <taxon>Bacteria</taxon>
        <taxon>Pseudomonadati</taxon>
        <taxon>Bacteroidota</taxon>
        <taxon>Sphingobacteriia</taxon>
        <taxon>Sphingobacteriales</taxon>
        <taxon>Sphingobacteriaceae</taxon>
        <taxon>Mucilaginibacter</taxon>
    </lineage>
</organism>
<sequence>MKKNLILSGIGVALAFTSCQKNELKKNENSLSGRGLEVNATTTNPTWTNYFAPSGAWDWTAGDATISIPYVSSGVLTKSFFFHGDSHIGGITGTNPATATRNCMFQAVNNIRRFTHSTSAWESIEGNWGGSGGYAASPLKFEDGLAYWTTGTGYRLWPHHGFQDGTNIKVLMGKYDGSMVISKIYLGSFSNTTGTTSDIVCQPITIRNVNGAQTCLWGAWTIVSGSDVYIYGTQGTSIYLAKTTKANIGNGSTWSFLTAVNSSGVPTWSTTSTTPLNIAPALSDISNHLSVVKVSNKYVLIQSAKPVLDCGTGSAGRKIYAYAPKANPWGPFTNSPARKTLYTIPDANVMTYDAQVHPQLTVGGNSLIISYNVNDSWCSTIACNTGTEQRLASGYRPKFINVPVADIDGTLSTVQQTW</sequence>
<evidence type="ECO:0000313" key="2">
    <source>
        <dbReference type="Proteomes" id="UP000253209"/>
    </source>
</evidence>
<name>A0A367GQ74_9SPHI</name>
<evidence type="ECO:0000313" key="1">
    <source>
        <dbReference type="EMBL" id="RCH55228.1"/>
    </source>
</evidence>